<organism evidence="1 2">
    <name type="scientific">Collybia nuda</name>
    <dbReference type="NCBI Taxonomy" id="64659"/>
    <lineage>
        <taxon>Eukaryota</taxon>
        <taxon>Fungi</taxon>
        <taxon>Dikarya</taxon>
        <taxon>Basidiomycota</taxon>
        <taxon>Agaricomycotina</taxon>
        <taxon>Agaricomycetes</taxon>
        <taxon>Agaricomycetidae</taxon>
        <taxon>Agaricales</taxon>
        <taxon>Tricholomatineae</taxon>
        <taxon>Clitocybaceae</taxon>
        <taxon>Collybia</taxon>
    </lineage>
</organism>
<proteinExistence type="predicted"/>
<dbReference type="Proteomes" id="UP000807353">
    <property type="component" value="Unassembled WGS sequence"/>
</dbReference>
<reference evidence="1" key="1">
    <citation type="submission" date="2020-11" db="EMBL/GenBank/DDBJ databases">
        <authorList>
            <consortium name="DOE Joint Genome Institute"/>
            <person name="Ahrendt S."/>
            <person name="Riley R."/>
            <person name="Andreopoulos W."/>
            <person name="Labutti K."/>
            <person name="Pangilinan J."/>
            <person name="Ruiz-Duenas F.J."/>
            <person name="Barrasa J.M."/>
            <person name="Sanchez-Garcia M."/>
            <person name="Camarero S."/>
            <person name="Miyauchi S."/>
            <person name="Serrano A."/>
            <person name="Linde D."/>
            <person name="Babiker R."/>
            <person name="Drula E."/>
            <person name="Ayuso-Fernandez I."/>
            <person name="Pacheco R."/>
            <person name="Padilla G."/>
            <person name="Ferreira P."/>
            <person name="Barriuso J."/>
            <person name="Kellner H."/>
            <person name="Castanera R."/>
            <person name="Alfaro M."/>
            <person name="Ramirez L."/>
            <person name="Pisabarro A.G."/>
            <person name="Kuo A."/>
            <person name="Tritt A."/>
            <person name="Lipzen A."/>
            <person name="He G."/>
            <person name="Yan M."/>
            <person name="Ng V."/>
            <person name="Cullen D."/>
            <person name="Martin F."/>
            <person name="Rosso M.-N."/>
            <person name="Henrissat B."/>
            <person name="Hibbett D."/>
            <person name="Martinez A.T."/>
            <person name="Grigoriev I.V."/>
        </authorList>
    </citation>
    <scope>NUCLEOTIDE SEQUENCE</scope>
    <source>
        <strain evidence="1">CBS 247.69</strain>
    </source>
</reference>
<sequence>MAWAPSTTWVYGPWRSSIARRPCPYRGCLRLVWASAHAPSQYFPVPLWPLWLGGPFLLSF</sequence>
<evidence type="ECO:0000313" key="2">
    <source>
        <dbReference type="Proteomes" id="UP000807353"/>
    </source>
</evidence>
<name>A0A9P5Y597_9AGAR</name>
<evidence type="ECO:0000313" key="1">
    <source>
        <dbReference type="EMBL" id="KAF9463533.1"/>
    </source>
</evidence>
<gene>
    <name evidence="1" type="ORF">BDZ94DRAFT_1258476</name>
</gene>
<accession>A0A9P5Y597</accession>
<comment type="caution">
    <text evidence="1">The sequence shown here is derived from an EMBL/GenBank/DDBJ whole genome shotgun (WGS) entry which is preliminary data.</text>
</comment>
<protein>
    <submittedName>
        <fullName evidence="1">Uncharacterized protein</fullName>
    </submittedName>
</protein>
<dbReference type="AlphaFoldDB" id="A0A9P5Y597"/>
<keyword evidence="2" id="KW-1185">Reference proteome</keyword>
<dbReference type="OrthoDB" id="2983380at2759"/>
<dbReference type="EMBL" id="MU150261">
    <property type="protein sequence ID" value="KAF9463533.1"/>
    <property type="molecule type" value="Genomic_DNA"/>
</dbReference>